<dbReference type="EMBL" id="VIFY01000229">
    <property type="protein sequence ID" value="TQB68299.1"/>
    <property type="molecule type" value="Genomic_DNA"/>
</dbReference>
<dbReference type="Proteomes" id="UP000319663">
    <property type="component" value="Unassembled WGS sequence"/>
</dbReference>
<name>A0A507QIF1_MONPU</name>
<sequence length="144" mass="16447">MRESSENVYTHQKFPQGDQALKNLRFRHGFVFPWINLKLIRLQIIIGCGYRSPSDGYQSASRSSSEALDLSLLVVRDEIHVETLDGREVTKQPQLCTDVEMDMEPSILKLSLVTPNNPLILQVFDSVCMLFGVLHEGVEQWLSR</sequence>
<reference evidence="1 2" key="1">
    <citation type="submission" date="2019-06" db="EMBL/GenBank/DDBJ databases">
        <title>Wine fermentation using esterase from Monascus purpureus.</title>
        <authorList>
            <person name="Geng C."/>
            <person name="Zhang Y."/>
        </authorList>
    </citation>
    <scope>NUCLEOTIDE SEQUENCE [LARGE SCALE GENOMIC DNA]</scope>
    <source>
        <strain evidence="1">HQ1</strain>
    </source>
</reference>
<gene>
    <name evidence="1" type="ORF">MPDQ_003619</name>
</gene>
<accession>A0A507QIF1</accession>
<evidence type="ECO:0000313" key="2">
    <source>
        <dbReference type="Proteomes" id="UP000319663"/>
    </source>
</evidence>
<protein>
    <submittedName>
        <fullName evidence="1">Uncharacterized protein</fullName>
    </submittedName>
</protein>
<evidence type="ECO:0000313" key="1">
    <source>
        <dbReference type="EMBL" id="TQB68299.1"/>
    </source>
</evidence>
<dbReference type="AlphaFoldDB" id="A0A507QIF1"/>
<organism evidence="1 2">
    <name type="scientific">Monascus purpureus</name>
    <name type="common">Red mold</name>
    <name type="synonym">Monascus anka</name>
    <dbReference type="NCBI Taxonomy" id="5098"/>
    <lineage>
        <taxon>Eukaryota</taxon>
        <taxon>Fungi</taxon>
        <taxon>Dikarya</taxon>
        <taxon>Ascomycota</taxon>
        <taxon>Pezizomycotina</taxon>
        <taxon>Eurotiomycetes</taxon>
        <taxon>Eurotiomycetidae</taxon>
        <taxon>Eurotiales</taxon>
        <taxon>Aspergillaceae</taxon>
        <taxon>Monascus</taxon>
    </lineage>
</organism>
<proteinExistence type="predicted"/>
<comment type="caution">
    <text evidence="1">The sequence shown here is derived from an EMBL/GenBank/DDBJ whole genome shotgun (WGS) entry which is preliminary data.</text>
</comment>
<keyword evidence="2" id="KW-1185">Reference proteome</keyword>